<organism evidence="1 2">
    <name type="scientific">Pseudomonas yamanorum</name>
    <dbReference type="NCBI Taxonomy" id="515393"/>
    <lineage>
        <taxon>Bacteria</taxon>
        <taxon>Pseudomonadati</taxon>
        <taxon>Pseudomonadota</taxon>
        <taxon>Gammaproteobacteria</taxon>
        <taxon>Pseudomonadales</taxon>
        <taxon>Pseudomonadaceae</taxon>
        <taxon>Pseudomonas</taxon>
    </lineage>
</organism>
<dbReference type="EMBL" id="JAVGXC010000033">
    <property type="protein sequence ID" value="MDR0192129.1"/>
    <property type="molecule type" value="Genomic_DNA"/>
</dbReference>
<sequence length="166" mass="18405">MSNKALRILIADGELFQRIKIEKMLNQLGYFRIAPMSSFNEVQSIARIQGVAIDLLIINAALVRSMEVNLLKFCHENPQIRHALIYDGQCAQSSVVSVSVSVAIHLSLSQSPDFDSLRRCLDVVDAARCMPTVERTGGPATVTPLMVADTQQRRLPSNIASLRSRR</sequence>
<name>A0ABU1CXZ6_9PSED</name>
<reference evidence="1 2" key="1">
    <citation type="journal article" date="2023" name="Microbiol. Resour. Announc.">
        <title>Whole-genome sequence of Pseudomonas yamanorum OLsAu1 isolated from the edible ectomycorrhizal mushroom Lactarius sp. section Deliciosi.</title>
        <authorList>
            <person name="Ramirez-Mendoza R."/>
            <person name="Angeles-Argaiz R.E."/>
            <person name="Hernandez-Oaxaca D."/>
            <person name="Aguirre-Beltran L."/>
            <person name="Almaraz-Suarez J."/>
            <person name="Perez-Moreno J."/>
        </authorList>
    </citation>
    <scope>NUCLEOTIDE SEQUENCE [LARGE SCALE GENOMIC DNA]</scope>
    <source>
        <strain evidence="1 2">OLsAu1</strain>
    </source>
</reference>
<evidence type="ECO:0000313" key="1">
    <source>
        <dbReference type="EMBL" id="MDR0192129.1"/>
    </source>
</evidence>
<dbReference type="GeneID" id="93511786"/>
<protein>
    <submittedName>
        <fullName evidence="1">Chemotaxis protein CheY</fullName>
    </submittedName>
</protein>
<evidence type="ECO:0000313" key="2">
    <source>
        <dbReference type="Proteomes" id="UP001224477"/>
    </source>
</evidence>
<gene>
    <name evidence="1" type="ORF">RCO22_24575</name>
</gene>
<accession>A0ABU1CXZ6</accession>
<dbReference type="InterPro" id="IPR011006">
    <property type="entry name" value="CheY-like_superfamily"/>
</dbReference>
<keyword evidence="2" id="KW-1185">Reference proteome</keyword>
<comment type="caution">
    <text evidence="1">The sequence shown here is derived from an EMBL/GenBank/DDBJ whole genome shotgun (WGS) entry which is preliminary data.</text>
</comment>
<dbReference type="RefSeq" id="WP_231988871.1">
    <property type="nucleotide sequence ID" value="NZ_CP012400.2"/>
</dbReference>
<dbReference type="Proteomes" id="UP001224477">
    <property type="component" value="Unassembled WGS sequence"/>
</dbReference>
<proteinExistence type="predicted"/>
<dbReference type="SUPFAM" id="SSF52172">
    <property type="entry name" value="CheY-like"/>
    <property type="match status" value="1"/>
</dbReference>